<protein>
    <recommendedName>
        <fullName evidence="8">Sulfatase N-terminal domain-containing protein</fullName>
    </recommendedName>
</protein>
<dbReference type="InterPro" id="IPR017850">
    <property type="entry name" value="Alkaline_phosphatase_core_sf"/>
</dbReference>
<keyword evidence="6 7" id="KW-0472">Membrane</keyword>
<feature type="transmembrane region" description="Helical" evidence="7">
    <location>
        <begin position="74"/>
        <end position="93"/>
    </location>
</feature>
<keyword evidence="5 7" id="KW-1133">Transmembrane helix</keyword>
<evidence type="ECO:0000256" key="7">
    <source>
        <dbReference type="SAM" id="Phobius"/>
    </source>
</evidence>
<feature type="transmembrane region" description="Helical" evidence="7">
    <location>
        <begin position="12"/>
        <end position="30"/>
    </location>
</feature>
<comment type="subcellular location">
    <subcellularLocation>
        <location evidence="1">Cell membrane</location>
        <topology evidence="1">Multi-pass membrane protein</topology>
    </subcellularLocation>
</comment>
<keyword evidence="10" id="KW-1185">Reference proteome</keyword>
<dbReference type="InterPro" id="IPR000917">
    <property type="entry name" value="Sulfatase_N"/>
</dbReference>
<comment type="caution">
    <text evidence="9">The sequence shown here is derived from an EMBL/GenBank/DDBJ whole genome shotgun (WGS) entry which is preliminary data.</text>
</comment>
<gene>
    <name evidence="9" type="ORF">D1970_19855</name>
</gene>
<evidence type="ECO:0000256" key="5">
    <source>
        <dbReference type="ARBA" id="ARBA00022989"/>
    </source>
</evidence>
<comment type="pathway">
    <text evidence="2">Cell wall biogenesis; lipoteichoic acid biosynthesis.</text>
</comment>
<dbReference type="InterPro" id="IPR050448">
    <property type="entry name" value="OpgB/LTA_synthase_biosynth"/>
</dbReference>
<organism evidence="9 10">
    <name type="scientific">Mesobacillus zeae</name>
    <dbReference type="NCBI Taxonomy" id="1917180"/>
    <lineage>
        <taxon>Bacteria</taxon>
        <taxon>Bacillati</taxon>
        <taxon>Bacillota</taxon>
        <taxon>Bacilli</taxon>
        <taxon>Bacillales</taxon>
        <taxon>Bacillaceae</taxon>
        <taxon>Mesobacillus</taxon>
    </lineage>
</organism>
<sequence length="691" mass="79436">MMKGRITANKKVSVYMTILIVIPFLTLFVTEAIHRGSLRSAFDWIFDSSFSVLVSYLFYLLFVSSFIFLPKKLFIPFLFLQSWFWFLVAYGSYRKFQLRGTRLMPTDLELVKEGIAIMDSAGDLFTWRTGAAIALVLALFIVMIYFAIRHSKQLPLKIRAAISFFSILLFAALTMNPQVFSMRVSEEQQKDDYGSLGLAGGYLEIRKKTTVQKPFRYGEDRIGKIATVKTPPGTVDPNFKPNIIVVLAEALWDPLKLEKLDLEYDPIPNFRALSENYPSGDMRVHIYGGGTFNSEVEVLTGLTTRFQPEAMEAYYINRPTDSLAHVLRKQGYRTAAVHNFKNWFYNRSVVYKHLGFEKFVAMEFFNNPVKIGPYIDDNELMNQAVTELKKTEGPDFLNVVTVASHGPYIDIRYNDLQSCSKSSVLNKETKYILDLYCRTLKDTDESIKTLIDGVKELNEPTIVAIYGDHLPMLGNNFEVYRQAGYMKDTNIYSDYEKMYSTPLVVWDNFTPPGNRERLKMTPNFLGSYLLSHAKKEMSPVFRETKKVYDQGITIIPRREHNDEEKLDQSKLEDYKLIHYDTLYGNQYLYKNNPVSPVEDYFLGSERIAITSADTVSEGKYNIRVTGKNFVEHGKVFYNDNLLQTKFVSENVMLAVLPDSMRKQKEKLVDVKVLDDQKTPIAKTKLIPLDGE</sequence>
<proteinExistence type="predicted"/>
<evidence type="ECO:0000256" key="3">
    <source>
        <dbReference type="ARBA" id="ARBA00022475"/>
    </source>
</evidence>
<dbReference type="SUPFAM" id="SSF53649">
    <property type="entry name" value="Alkaline phosphatase-like"/>
    <property type="match status" value="1"/>
</dbReference>
<evidence type="ECO:0000256" key="1">
    <source>
        <dbReference type="ARBA" id="ARBA00004651"/>
    </source>
</evidence>
<reference evidence="9 10" key="1">
    <citation type="submission" date="2018-08" db="EMBL/GenBank/DDBJ databases">
        <title>Bacillus jemisoniae sp. nov., Bacillus chryseoplanitiae sp. nov., Bacillus resnikiae sp. nov., and Bacillus frankliniae sp. nov., isolated from Viking spacecraft and associated surfaces.</title>
        <authorList>
            <person name="Seuylemezian A."/>
            <person name="Vaishampayan P."/>
        </authorList>
    </citation>
    <scope>NUCLEOTIDE SEQUENCE [LARGE SCALE GENOMIC DNA]</scope>
    <source>
        <strain evidence="9 10">JJ-247</strain>
    </source>
</reference>
<evidence type="ECO:0000313" key="10">
    <source>
        <dbReference type="Proteomes" id="UP000265816"/>
    </source>
</evidence>
<dbReference type="SUPFAM" id="SSF81296">
    <property type="entry name" value="E set domains"/>
    <property type="match status" value="1"/>
</dbReference>
<dbReference type="Gene3D" id="3.40.720.10">
    <property type="entry name" value="Alkaline Phosphatase, subunit A"/>
    <property type="match status" value="1"/>
</dbReference>
<dbReference type="AlphaFoldDB" id="A0A398B2F8"/>
<feature type="transmembrane region" description="Helical" evidence="7">
    <location>
        <begin position="50"/>
        <end position="69"/>
    </location>
</feature>
<feature type="transmembrane region" description="Helical" evidence="7">
    <location>
        <begin position="160"/>
        <end position="180"/>
    </location>
</feature>
<name>A0A398B2F8_9BACI</name>
<evidence type="ECO:0000256" key="2">
    <source>
        <dbReference type="ARBA" id="ARBA00004936"/>
    </source>
</evidence>
<dbReference type="CDD" id="cd16015">
    <property type="entry name" value="LTA_synthase"/>
    <property type="match status" value="1"/>
</dbReference>
<keyword evidence="3" id="KW-1003">Cell membrane</keyword>
<dbReference type="GO" id="GO:0005886">
    <property type="term" value="C:plasma membrane"/>
    <property type="evidence" value="ECO:0007669"/>
    <property type="project" value="UniProtKB-SubCell"/>
</dbReference>
<feature type="transmembrane region" description="Helical" evidence="7">
    <location>
        <begin position="127"/>
        <end position="148"/>
    </location>
</feature>
<accession>A0A398B2F8</accession>
<dbReference type="Proteomes" id="UP000265816">
    <property type="component" value="Unassembled WGS sequence"/>
</dbReference>
<keyword evidence="4 7" id="KW-0812">Transmembrane</keyword>
<dbReference type="Pfam" id="PF00884">
    <property type="entry name" value="Sulfatase"/>
    <property type="match status" value="1"/>
</dbReference>
<evidence type="ECO:0000259" key="8">
    <source>
        <dbReference type="Pfam" id="PF00884"/>
    </source>
</evidence>
<evidence type="ECO:0000256" key="6">
    <source>
        <dbReference type="ARBA" id="ARBA00023136"/>
    </source>
</evidence>
<dbReference type="InterPro" id="IPR014756">
    <property type="entry name" value="Ig_E-set"/>
</dbReference>
<feature type="domain" description="Sulfatase N-terminal" evidence="8">
    <location>
        <begin position="241"/>
        <end position="533"/>
    </location>
</feature>
<evidence type="ECO:0000256" key="4">
    <source>
        <dbReference type="ARBA" id="ARBA00022692"/>
    </source>
</evidence>
<dbReference type="EMBL" id="QWVT01000041">
    <property type="protein sequence ID" value="RID82140.1"/>
    <property type="molecule type" value="Genomic_DNA"/>
</dbReference>
<dbReference type="PANTHER" id="PTHR47371:SF3">
    <property type="entry name" value="PHOSPHOGLYCEROL TRANSFERASE I"/>
    <property type="match status" value="1"/>
</dbReference>
<dbReference type="PANTHER" id="PTHR47371">
    <property type="entry name" value="LIPOTEICHOIC ACID SYNTHASE"/>
    <property type="match status" value="1"/>
</dbReference>
<evidence type="ECO:0000313" key="9">
    <source>
        <dbReference type="EMBL" id="RID82140.1"/>
    </source>
</evidence>